<sequence>MASSTSVDSSLWWDPFHPFLTELENVSLSSTELPPTLMKKMDDNHAWFVGTVSLFKKPNEKSRVALDSQEVKIGAHTLSIQPELKAKALKLSSYLVCHRALYGLVAISENLNALHFVVHVTAHSSKFVKLLIHFLLLL</sequence>
<protein>
    <submittedName>
        <fullName evidence="1">Uncharacterized protein</fullName>
    </submittedName>
</protein>
<organism evidence="1">
    <name type="scientific">Cucumis melo subsp. melo</name>
    <dbReference type="NCBI Taxonomy" id="412675"/>
    <lineage>
        <taxon>Eukaryota</taxon>
        <taxon>Viridiplantae</taxon>
        <taxon>Streptophyta</taxon>
        <taxon>Embryophyta</taxon>
        <taxon>Tracheophyta</taxon>
        <taxon>Spermatophyta</taxon>
        <taxon>Magnoliopsida</taxon>
        <taxon>eudicotyledons</taxon>
        <taxon>Gunneridae</taxon>
        <taxon>Pentapetalae</taxon>
        <taxon>rosids</taxon>
        <taxon>fabids</taxon>
        <taxon>Cucurbitales</taxon>
        <taxon>Cucurbitaceae</taxon>
        <taxon>Benincaseae</taxon>
        <taxon>Cucumis</taxon>
    </lineage>
</organism>
<dbReference type="AlphaFoldDB" id="E5GC19"/>
<name>E5GC19_CUCME</name>
<proteinExistence type="predicted"/>
<dbReference type="EMBL" id="HM854783">
    <property type="protein sequence ID" value="ADN34017.1"/>
    <property type="molecule type" value="Genomic_DNA"/>
</dbReference>
<dbReference type="PANTHER" id="PTHR31431:SF1">
    <property type="entry name" value="NUCLEOPORIN NUP188"/>
    <property type="match status" value="1"/>
</dbReference>
<reference evidence="1" key="1">
    <citation type="journal article" date="2010" name="BMC Genomics">
        <title>Generation of a BAC-based physical map of the melon genome.</title>
        <authorList>
            <person name="Gonzalez V.M."/>
            <person name="Garcia-Mas J."/>
            <person name="Arus P."/>
            <person name="Puigdomenech P."/>
        </authorList>
    </citation>
    <scope>NUCLEOTIDE SEQUENCE</scope>
    <source>
        <tissue evidence="1">Young leaves</tissue>
    </source>
</reference>
<dbReference type="PANTHER" id="PTHR31431">
    <property type="entry name" value="NUCLEOPORIN NUP188 HOMOLOG"/>
    <property type="match status" value="1"/>
</dbReference>
<dbReference type="InterPro" id="IPR044840">
    <property type="entry name" value="Nup188"/>
</dbReference>
<evidence type="ECO:0000313" key="1">
    <source>
        <dbReference type="EMBL" id="ADN34017.1"/>
    </source>
</evidence>
<dbReference type="GO" id="GO:0006405">
    <property type="term" value="P:RNA export from nucleus"/>
    <property type="evidence" value="ECO:0007669"/>
    <property type="project" value="TreeGrafter"/>
</dbReference>
<dbReference type="GO" id="GO:0006606">
    <property type="term" value="P:protein import into nucleus"/>
    <property type="evidence" value="ECO:0007669"/>
    <property type="project" value="TreeGrafter"/>
</dbReference>
<dbReference type="GO" id="GO:0017056">
    <property type="term" value="F:structural constituent of nuclear pore"/>
    <property type="evidence" value="ECO:0007669"/>
    <property type="project" value="InterPro"/>
</dbReference>
<dbReference type="GO" id="GO:0044611">
    <property type="term" value="C:nuclear pore inner ring"/>
    <property type="evidence" value="ECO:0007669"/>
    <property type="project" value="TreeGrafter"/>
</dbReference>
<accession>E5GC19</accession>
<reference evidence="1" key="2">
    <citation type="journal article" date="2010" name="BMC Plant Biol.">
        <title>Sequencing of 6.7 Mb of the melon genome using a BAC pooling strategy.</title>
        <authorList>
            <person name="Gonzalez V.M."/>
            <person name="Benjak A."/>
            <person name="Henaff E.M."/>
            <person name="Mir G."/>
            <person name="Casacuberta J.M."/>
            <person name="Garcia-Mas J."/>
            <person name="Puigdomenech P."/>
        </authorList>
    </citation>
    <scope>NUCLEOTIDE SEQUENCE</scope>
    <source>
        <tissue evidence="1">Young leaves</tissue>
    </source>
</reference>